<proteinExistence type="predicted"/>
<name>A0A2U1NA33_ARTAN</name>
<dbReference type="EMBL" id="PKPP01003255">
    <property type="protein sequence ID" value="PWA70361.1"/>
    <property type="molecule type" value="Genomic_DNA"/>
</dbReference>
<sequence>MEWCNVEWFPALIPKQAFILWLLVHERLPTQDRLLKWYPNRVMQCALCETEIDNHGHPFYQCQYSSVVWNKAKQISKIRAGNNSWKEVLDELKSLPNKRNFWIMVKKLVFAASVYFIFNKRNLRLFQMKRKWGELWQSIEDIIRMKMANLKNCPVLNAFKSLEGSSLESDRILLTITFELLTKSEAGFIALIMGGKRPGEGLQMTCQCYCETRK</sequence>
<protein>
    <submittedName>
        <fullName evidence="2">Reverse transcriptase domain, Reverse transcriptase zinc-binding domain protein</fullName>
    </submittedName>
</protein>
<feature type="domain" description="Reverse transcriptase zinc-binding" evidence="1">
    <location>
        <begin position="2"/>
        <end position="69"/>
    </location>
</feature>
<keyword evidence="2" id="KW-0808">Transferase</keyword>
<gene>
    <name evidence="2" type="ORF">CTI12_AA289810</name>
</gene>
<dbReference type="Proteomes" id="UP000245207">
    <property type="component" value="Unassembled WGS sequence"/>
</dbReference>
<dbReference type="AlphaFoldDB" id="A0A2U1NA33"/>
<keyword evidence="2" id="KW-0548">Nucleotidyltransferase</keyword>
<dbReference type="InterPro" id="IPR026960">
    <property type="entry name" value="RVT-Znf"/>
</dbReference>
<organism evidence="2 3">
    <name type="scientific">Artemisia annua</name>
    <name type="common">Sweet wormwood</name>
    <dbReference type="NCBI Taxonomy" id="35608"/>
    <lineage>
        <taxon>Eukaryota</taxon>
        <taxon>Viridiplantae</taxon>
        <taxon>Streptophyta</taxon>
        <taxon>Embryophyta</taxon>
        <taxon>Tracheophyta</taxon>
        <taxon>Spermatophyta</taxon>
        <taxon>Magnoliopsida</taxon>
        <taxon>eudicotyledons</taxon>
        <taxon>Gunneridae</taxon>
        <taxon>Pentapetalae</taxon>
        <taxon>asterids</taxon>
        <taxon>campanulids</taxon>
        <taxon>Asterales</taxon>
        <taxon>Asteraceae</taxon>
        <taxon>Asteroideae</taxon>
        <taxon>Anthemideae</taxon>
        <taxon>Artemisiinae</taxon>
        <taxon>Artemisia</taxon>
    </lineage>
</organism>
<dbReference type="GO" id="GO:0003964">
    <property type="term" value="F:RNA-directed DNA polymerase activity"/>
    <property type="evidence" value="ECO:0007669"/>
    <property type="project" value="UniProtKB-KW"/>
</dbReference>
<comment type="caution">
    <text evidence="2">The sequence shown here is derived from an EMBL/GenBank/DDBJ whole genome shotgun (WGS) entry which is preliminary data.</text>
</comment>
<dbReference type="Pfam" id="PF13966">
    <property type="entry name" value="zf-RVT"/>
    <property type="match status" value="1"/>
</dbReference>
<accession>A0A2U1NA33</accession>
<dbReference type="PANTHER" id="PTHR33116">
    <property type="entry name" value="REVERSE TRANSCRIPTASE ZINC-BINDING DOMAIN-CONTAINING PROTEIN-RELATED-RELATED"/>
    <property type="match status" value="1"/>
</dbReference>
<dbReference type="PANTHER" id="PTHR33116:SF84">
    <property type="entry name" value="RNA-DIRECTED DNA POLYMERASE"/>
    <property type="match status" value="1"/>
</dbReference>
<dbReference type="OrthoDB" id="1938430at2759"/>
<evidence type="ECO:0000313" key="3">
    <source>
        <dbReference type="Proteomes" id="UP000245207"/>
    </source>
</evidence>
<dbReference type="STRING" id="35608.A0A2U1NA33"/>
<keyword evidence="2" id="KW-0695">RNA-directed DNA polymerase</keyword>
<reference evidence="2 3" key="1">
    <citation type="journal article" date="2018" name="Mol. Plant">
        <title>The genome of Artemisia annua provides insight into the evolution of Asteraceae family and artemisinin biosynthesis.</title>
        <authorList>
            <person name="Shen Q."/>
            <person name="Zhang L."/>
            <person name="Liao Z."/>
            <person name="Wang S."/>
            <person name="Yan T."/>
            <person name="Shi P."/>
            <person name="Liu M."/>
            <person name="Fu X."/>
            <person name="Pan Q."/>
            <person name="Wang Y."/>
            <person name="Lv Z."/>
            <person name="Lu X."/>
            <person name="Zhang F."/>
            <person name="Jiang W."/>
            <person name="Ma Y."/>
            <person name="Chen M."/>
            <person name="Hao X."/>
            <person name="Li L."/>
            <person name="Tang Y."/>
            <person name="Lv G."/>
            <person name="Zhou Y."/>
            <person name="Sun X."/>
            <person name="Brodelius P.E."/>
            <person name="Rose J.K.C."/>
            <person name="Tang K."/>
        </authorList>
    </citation>
    <scope>NUCLEOTIDE SEQUENCE [LARGE SCALE GENOMIC DNA]</scope>
    <source>
        <strain evidence="3">cv. Huhao1</strain>
        <tissue evidence="2">Leaf</tissue>
    </source>
</reference>
<evidence type="ECO:0000313" key="2">
    <source>
        <dbReference type="EMBL" id="PWA70361.1"/>
    </source>
</evidence>
<evidence type="ECO:0000259" key="1">
    <source>
        <dbReference type="Pfam" id="PF13966"/>
    </source>
</evidence>
<keyword evidence="3" id="KW-1185">Reference proteome</keyword>